<keyword evidence="2" id="KW-1185">Reference proteome</keyword>
<dbReference type="FunFam" id="3.80.10.10:FF:000277">
    <property type="entry name" value="Leucine-rich repeat family protein"/>
    <property type="match status" value="1"/>
</dbReference>
<dbReference type="GO" id="GO:0019005">
    <property type="term" value="C:SCF ubiquitin ligase complex"/>
    <property type="evidence" value="ECO:0007669"/>
    <property type="project" value="TreeGrafter"/>
</dbReference>
<evidence type="ECO:0000313" key="1">
    <source>
        <dbReference type="EMBL" id="WVZ24062.1"/>
    </source>
</evidence>
<dbReference type="GO" id="GO:0031146">
    <property type="term" value="P:SCF-dependent proteasomal ubiquitin-dependent protein catabolic process"/>
    <property type="evidence" value="ECO:0007669"/>
    <property type="project" value="TreeGrafter"/>
</dbReference>
<dbReference type="Proteomes" id="UP001374535">
    <property type="component" value="Chromosome 1"/>
</dbReference>
<sequence length="156" mass="16862">MGRVGHRGPSTGIDPWTFESRIFDPTSLKKLEFLNIGCCKCVTDSDTKSISELINLKELHISNSSITDIGISYLRGLEKLTTLNGCNITGACLEFIHALASLACLNLRCGLSNDGFEKIAGLKSLKRLSLAFNRITDASLVHLKGDDGLANLTGLH</sequence>
<dbReference type="Gene3D" id="3.80.10.10">
    <property type="entry name" value="Ribonuclease Inhibitor"/>
    <property type="match status" value="2"/>
</dbReference>
<dbReference type="PANTHER" id="PTHR13318:SF190">
    <property type="entry name" value="PARTNER OF PAIRED, ISOFORM B"/>
    <property type="match status" value="1"/>
</dbReference>
<dbReference type="PANTHER" id="PTHR13318">
    <property type="entry name" value="PARTNER OF PAIRED, ISOFORM B-RELATED"/>
    <property type="match status" value="1"/>
</dbReference>
<reference evidence="1 2" key="1">
    <citation type="journal article" date="2023" name="Life. Sci Alliance">
        <title>Evolutionary insights into 3D genome organization and epigenetic landscape of Vigna mungo.</title>
        <authorList>
            <person name="Junaid A."/>
            <person name="Singh B."/>
            <person name="Bhatia S."/>
        </authorList>
    </citation>
    <scope>NUCLEOTIDE SEQUENCE [LARGE SCALE GENOMIC DNA]</scope>
    <source>
        <strain evidence="1">Urdbean</strain>
    </source>
</reference>
<dbReference type="SUPFAM" id="SSF52058">
    <property type="entry name" value="L domain-like"/>
    <property type="match status" value="1"/>
</dbReference>
<dbReference type="InterPro" id="IPR032675">
    <property type="entry name" value="LRR_dom_sf"/>
</dbReference>
<dbReference type="AlphaFoldDB" id="A0AAQ3SAY8"/>
<accession>A0AAQ3SAY8</accession>
<protein>
    <submittedName>
        <fullName evidence="1">Uncharacterized protein</fullName>
    </submittedName>
</protein>
<name>A0AAQ3SAY8_VIGMU</name>
<proteinExistence type="predicted"/>
<dbReference type="Pfam" id="PF00560">
    <property type="entry name" value="LRR_1"/>
    <property type="match status" value="1"/>
</dbReference>
<evidence type="ECO:0000313" key="2">
    <source>
        <dbReference type="Proteomes" id="UP001374535"/>
    </source>
</evidence>
<organism evidence="1 2">
    <name type="scientific">Vigna mungo</name>
    <name type="common">Black gram</name>
    <name type="synonym">Phaseolus mungo</name>
    <dbReference type="NCBI Taxonomy" id="3915"/>
    <lineage>
        <taxon>Eukaryota</taxon>
        <taxon>Viridiplantae</taxon>
        <taxon>Streptophyta</taxon>
        <taxon>Embryophyta</taxon>
        <taxon>Tracheophyta</taxon>
        <taxon>Spermatophyta</taxon>
        <taxon>Magnoliopsida</taxon>
        <taxon>eudicotyledons</taxon>
        <taxon>Gunneridae</taxon>
        <taxon>Pentapetalae</taxon>
        <taxon>rosids</taxon>
        <taxon>fabids</taxon>
        <taxon>Fabales</taxon>
        <taxon>Fabaceae</taxon>
        <taxon>Papilionoideae</taxon>
        <taxon>50 kb inversion clade</taxon>
        <taxon>NPAAA clade</taxon>
        <taxon>indigoferoid/millettioid clade</taxon>
        <taxon>Phaseoleae</taxon>
        <taxon>Vigna</taxon>
    </lineage>
</organism>
<dbReference type="EMBL" id="CP144700">
    <property type="protein sequence ID" value="WVZ24062.1"/>
    <property type="molecule type" value="Genomic_DNA"/>
</dbReference>
<gene>
    <name evidence="1" type="ORF">V8G54_002606</name>
</gene>
<dbReference type="InterPro" id="IPR001611">
    <property type="entry name" value="Leu-rich_rpt"/>
</dbReference>